<dbReference type="RefSeq" id="WP_380736436.1">
    <property type="nucleotide sequence ID" value="NZ_JBHTJP010000021.1"/>
</dbReference>
<evidence type="ECO:0000313" key="2">
    <source>
        <dbReference type="Proteomes" id="UP001597100"/>
    </source>
</evidence>
<proteinExistence type="predicted"/>
<comment type="caution">
    <text evidence="1">The sequence shown here is derived from an EMBL/GenBank/DDBJ whole genome shotgun (WGS) entry which is preliminary data.</text>
</comment>
<dbReference type="Proteomes" id="UP001597100">
    <property type="component" value="Unassembled WGS sequence"/>
</dbReference>
<accession>A0ABW3IBC7</accession>
<name>A0ABW3IBC7_9FLAO</name>
<keyword evidence="2" id="KW-1185">Reference proteome</keyword>
<organism evidence="1 2">
    <name type="scientific">Salinimicrobium gaetbulicola</name>
    <dbReference type="NCBI Taxonomy" id="999702"/>
    <lineage>
        <taxon>Bacteria</taxon>
        <taxon>Pseudomonadati</taxon>
        <taxon>Bacteroidota</taxon>
        <taxon>Flavobacteriia</taxon>
        <taxon>Flavobacteriales</taxon>
        <taxon>Flavobacteriaceae</taxon>
        <taxon>Salinimicrobium</taxon>
    </lineage>
</organism>
<dbReference type="EMBL" id="JBHTJP010000021">
    <property type="protein sequence ID" value="MFD0975419.1"/>
    <property type="molecule type" value="Genomic_DNA"/>
</dbReference>
<gene>
    <name evidence="1" type="ORF">ACFQ1G_01325</name>
</gene>
<reference evidence="2" key="1">
    <citation type="journal article" date="2019" name="Int. J. Syst. Evol. Microbiol.">
        <title>The Global Catalogue of Microorganisms (GCM) 10K type strain sequencing project: providing services to taxonomists for standard genome sequencing and annotation.</title>
        <authorList>
            <consortium name="The Broad Institute Genomics Platform"/>
            <consortium name="The Broad Institute Genome Sequencing Center for Infectious Disease"/>
            <person name="Wu L."/>
            <person name="Ma J."/>
        </authorList>
    </citation>
    <scope>NUCLEOTIDE SEQUENCE [LARGE SCALE GENOMIC DNA]</scope>
    <source>
        <strain evidence="2">CCUG 60898</strain>
    </source>
</reference>
<sequence length="81" mass="9416">MKNLSEFLYGTESSEKMRLFDSKIKELNQKHEEALNGEQVDSKFFVDWTTGKNINKLQITDNELNANIANDINQVFNSIFK</sequence>
<evidence type="ECO:0000313" key="1">
    <source>
        <dbReference type="EMBL" id="MFD0975419.1"/>
    </source>
</evidence>
<protein>
    <submittedName>
        <fullName evidence="1">Uncharacterized protein</fullName>
    </submittedName>
</protein>